<dbReference type="EMBL" id="CP136862">
    <property type="protein sequence ID" value="WOJ90688.1"/>
    <property type="molecule type" value="Genomic_DNA"/>
</dbReference>
<dbReference type="CDD" id="cd06464">
    <property type="entry name" value="ACD_sHsps-like"/>
    <property type="match status" value="1"/>
</dbReference>
<evidence type="ECO:0000256" key="2">
    <source>
        <dbReference type="RuleBase" id="RU003616"/>
    </source>
</evidence>
<dbReference type="SUPFAM" id="SSF49764">
    <property type="entry name" value="HSP20-like chaperones"/>
    <property type="match status" value="1"/>
</dbReference>
<accession>A0ABZ0HTZ2</accession>
<proteinExistence type="inferred from homology"/>
<evidence type="ECO:0000313" key="5">
    <source>
        <dbReference type="Proteomes" id="UP001626536"/>
    </source>
</evidence>
<evidence type="ECO:0000313" key="4">
    <source>
        <dbReference type="EMBL" id="WOJ90688.1"/>
    </source>
</evidence>
<name>A0ABZ0HTZ2_9HYPH</name>
<dbReference type="InterPro" id="IPR002068">
    <property type="entry name" value="A-crystallin/Hsp20_dom"/>
</dbReference>
<comment type="similarity">
    <text evidence="1 2">Belongs to the small heat shock protein (HSP20) family.</text>
</comment>
<gene>
    <name evidence="4" type="ORF">RZS28_05190</name>
</gene>
<organism evidence="4 5">
    <name type="scientific">Methylocapsa polymorpha</name>
    <dbReference type="NCBI Taxonomy" id="3080828"/>
    <lineage>
        <taxon>Bacteria</taxon>
        <taxon>Pseudomonadati</taxon>
        <taxon>Pseudomonadota</taxon>
        <taxon>Alphaproteobacteria</taxon>
        <taxon>Hyphomicrobiales</taxon>
        <taxon>Beijerinckiaceae</taxon>
        <taxon>Methylocapsa</taxon>
    </lineage>
</organism>
<protein>
    <submittedName>
        <fullName evidence="4">Hsp20/alpha crystallin family protein</fullName>
    </submittedName>
</protein>
<evidence type="ECO:0000259" key="3">
    <source>
        <dbReference type="PROSITE" id="PS01031"/>
    </source>
</evidence>
<dbReference type="InterPro" id="IPR008978">
    <property type="entry name" value="HSP20-like_chaperone"/>
</dbReference>
<dbReference type="RefSeq" id="WP_407340273.1">
    <property type="nucleotide sequence ID" value="NZ_CP136862.1"/>
</dbReference>
<dbReference type="Pfam" id="PF00011">
    <property type="entry name" value="HSP20"/>
    <property type="match status" value="1"/>
</dbReference>
<sequence>MERDITLNWMWSEACETLVRAERLHRAFFRPVRRASRLPAWEPPVDILETEREVLVLVALPGVSADRVEATIEGAELVFAGVRVLPAELETAVIHRMELPQGSFERRVRLPPGTYSAIRRSVVDGCLLITLQKAGAFRG</sequence>
<dbReference type="PROSITE" id="PS01031">
    <property type="entry name" value="SHSP"/>
    <property type="match status" value="1"/>
</dbReference>
<keyword evidence="5" id="KW-1185">Reference proteome</keyword>
<dbReference type="Proteomes" id="UP001626536">
    <property type="component" value="Chromosome"/>
</dbReference>
<reference evidence="4 5" key="1">
    <citation type="submission" date="2023-10" db="EMBL/GenBank/DDBJ databases">
        <title>Novel methanotroph of the genus Methylocapsa from a subarctic wetland.</title>
        <authorList>
            <person name="Belova S.E."/>
            <person name="Oshkin I.Y."/>
            <person name="Miroshnikov K."/>
            <person name="Dedysh S.N."/>
        </authorList>
    </citation>
    <scope>NUCLEOTIDE SEQUENCE [LARGE SCALE GENOMIC DNA]</scope>
    <source>
        <strain evidence="4 5">RX1</strain>
    </source>
</reference>
<evidence type="ECO:0000256" key="1">
    <source>
        <dbReference type="PROSITE-ProRule" id="PRU00285"/>
    </source>
</evidence>
<dbReference type="Gene3D" id="2.60.40.790">
    <property type="match status" value="1"/>
</dbReference>
<feature type="domain" description="SHSP" evidence="3">
    <location>
        <begin position="36"/>
        <end position="139"/>
    </location>
</feature>